<dbReference type="InterPro" id="IPR050465">
    <property type="entry name" value="UPF0194_transport"/>
</dbReference>
<dbReference type="GO" id="GO:1990961">
    <property type="term" value="P:xenobiotic detoxification by transmembrane export across the plasma membrane"/>
    <property type="evidence" value="ECO:0007669"/>
    <property type="project" value="InterPro"/>
</dbReference>
<dbReference type="EMBL" id="LGTE01000005">
    <property type="protein sequence ID" value="KNZ70251.1"/>
    <property type="molecule type" value="Genomic_DNA"/>
</dbReference>
<accession>A0A0L6W457</accession>
<dbReference type="Gene3D" id="2.40.50.100">
    <property type="match status" value="1"/>
</dbReference>
<dbReference type="RefSeq" id="WP_052217212.1">
    <property type="nucleotide sequence ID" value="NZ_LGTE01000005.1"/>
</dbReference>
<dbReference type="GO" id="GO:1990195">
    <property type="term" value="C:macrolide transmembrane transporter complex"/>
    <property type="evidence" value="ECO:0007669"/>
    <property type="project" value="InterPro"/>
</dbReference>
<proteinExistence type="predicted"/>
<comment type="caution">
    <text evidence="6">The sequence shown here is derived from an EMBL/GenBank/DDBJ whole genome shotgun (WGS) entry which is preliminary data.</text>
</comment>
<dbReference type="GO" id="GO:0030313">
    <property type="term" value="C:cell envelope"/>
    <property type="evidence" value="ECO:0007669"/>
    <property type="project" value="UniProtKB-SubCell"/>
</dbReference>
<reference evidence="7" key="1">
    <citation type="submission" date="2015-07" db="EMBL/GenBank/DDBJ databases">
        <title>Complete Genome of Thermincola ferriacetica strain Z-0001T.</title>
        <authorList>
            <person name="Lusk B."/>
            <person name="Badalamenti J.P."/>
            <person name="Parameswaran P."/>
            <person name="Bond D.R."/>
            <person name="Torres C.I."/>
        </authorList>
    </citation>
    <scope>NUCLEOTIDE SEQUENCE [LARGE SCALE GENOMIC DNA]</scope>
    <source>
        <strain evidence="7">Z-0001</strain>
    </source>
</reference>
<dbReference type="Proteomes" id="UP000037175">
    <property type="component" value="Unassembled WGS sequence"/>
</dbReference>
<dbReference type="PANTHER" id="PTHR32347">
    <property type="entry name" value="EFFLUX SYSTEM COMPONENT YKNX-RELATED"/>
    <property type="match status" value="1"/>
</dbReference>
<dbReference type="Pfam" id="PF25917">
    <property type="entry name" value="BSH_RND"/>
    <property type="match status" value="1"/>
</dbReference>
<dbReference type="PANTHER" id="PTHR32347:SF23">
    <property type="entry name" value="BLL5650 PROTEIN"/>
    <property type="match status" value="1"/>
</dbReference>
<comment type="subcellular location">
    <subcellularLocation>
        <location evidence="1">Cell envelope</location>
    </subcellularLocation>
</comment>
<evidence type="ECO:0000256" key="2">
    <source>
        <dbReference type="ARBA" id="ARBA00023054"/>
    </source>
</evidence>
<dbReference type="Gene3D" id="1.10.287.470">
    <property type="entry name" value="Helix hairpin bin"/>
    <property type="match status" value="1"/>
</dbReference>
<evidence type="ECO:0000313" key="6">
    <source>
        <dbReference type="EMBL" id="KNZ70251.1"/>
    </source>
</evidence>
<feature type="coiled-coil region" evidence="3">
    <location>
        <begin position="142"/>
        <end position="183"/>
    </location>
</feature>
<evidence type="ECO:0000259" key="5">
    <source>
        <dbReference type="Pfam" id="PF25990"/>
    </source>
</evidence>
<dbReference type="InterPro" id="IPR030190">
    <property type="entry name" value="MacA_alpha-hairpin_sf"/>
</dbReference>
<dbReference type="PRINTS" id="PR01490">
    <property type="entry name" value="RTXTOXIND"/>
</dbReference>
<gene>
    <name evidence="6" type="ORF">Tfer_1129</name>
</gene>
<sequence>MPRKPLVIILIIVLFISLGALYKVSGAGKTGDKEIFASGTVEASEIDLAAEVPGKLKEIKVEEGQKVKVGDILAKLDTSVYDLQVKQNEALVAAAKAKARETKSGSRDELIKQAEANVQQVAALVNGAKTMVRNAEANYQRIKALYKAGAATEQQLDNAEAQLQNVKAQLEAYVSQMNAARQQLSLLRNGATAETINMADAGVAQAQAALEMAKVQQLKTIITSPVDGVVSSVNFKEGEFAAVGASVVTLLQPENLWVQVYIPEKDIPKIKLGQKALISIDAYPDQSFAGEVSYISPEAEFTPKNLQTKEERVKTVFAVKIQIKEGIEKFKPGLPADITIKL</sequence>
<evidence type="ECO:0000256" key="3">
    <source>
        <dbReference type="SAM" id="Coils"/>
    </source>
</evidence>
<evidence type="ECO:0000313" key="7">
    <source>
        <dbReference type="Proteomes" id="UP000037175"/>
    </source>
</evidence>
<evidence type="ECO:0000256" key="1">
    <source>
        <dbReference type="ARBA" id="ARBA00004196"/>
    </source>
</evidence>
<dbReference type="Gene3D" id="6.10.140.1990">
    <property type="match status" value="1"/>
</dbReference>
<dbReference type="Pfam" id="PF25990">
    <property type="entry name" value="Beta-barrel_YknX"/>
    <property type="match status" value="1"/>
</dbReference>
<dbReference type="SUPFAM" id="SSF111369">
    <property type="entry name" value="HlyD-like secretion proteins"/>
    <property type="match status" value="2"/>
</dbReference>
<name>A0A0L6W457_9FIRM</name>
<dbReference type="InterPro" id="IPR058625">
    <property type="entry name" value="MdtA-like_BSH"/>
</dbReference>
<keyword evidence="2 3" id="KW-0175">Coiled coil</keyword>
<dbReference type="Gene3D" id="2.40.30.170">
    <property type="match status" value="1"/>
</dbReference>
<feature type="domain" description="Multidrug resistance protein MdtA-like barrel-sandwich hybrid" evidence="4">
    <location>
        <begin position="46"/>
        <end position="246"/>
    </location>
</feature>
<keyword evidence="7" id="KW-1185">Reference proteome</keyword>
<protein>
    <submittedName>
        <fullName evidence="6">Secretion protein HlyD family protein</fullName>
    </submittedName>
</protein>
<dbReference type="GO" id="GO:0015562">
    <property type="term" value="F:efflux transmembrane transporter activity"/>
    <property type="evidence" value="ECO:0007669"/>
    <property type="project" value="InterPro"/>
</dbReference>
<dbReference type="InterPro" id="IPR058636">
    <property type="entry name" value="Beta-barrel_YknX"/>
</dbReference>
<evidence type="ECO:0000259" key="4">
    <source>
        <dbReference type="Pfam" id="PF25917"/>
    </source>
</evidence>
<dbReference type="GO" id="GO:0019898">
    <property type="term" value="C:extrinsic component of membrane"/>
    <property type="evidence" value="ECO:0007669"/>
    <property type="project" value="InterPro"/>
</dbReference>
<dbReference type="AlphaFoldDB" id="A0A0L6W457"/>
<feature type="domain" description="YknX-like beta-barrel" evidence="5">
    <location>
        <begin position="258"/>
        <end position="339"/>
    </location>
</feature>
<organism evidence="6 7">
    <name type="scientific">Thermincola ferriacetica</name>
    <dbReference type="NCBI Taxonomy" id="281456"/>
    <lineage>
        <taxon>Bacteria</taxon>
        <taxon>Bacillati</taxon>
        <taxon>Bacillota</taxon>
        <taxon>Clostridia</taxon>
        <taxon>Eubacteriales</taxon>
        <taxon>Thermincolaceae</taxon>
        <taxon>Thermincola</taxon>
    </lineage>
</organism>